<dbReference type="SMART" id="SM00941">
    <property type="entry name" value="PYNP_C"/>
    <property type="match status" value="1"/>
</dbReference>
<dbReference type="PANTHER" id="PTHR10515:SF0">
    <property type="entry name" value="THYMIDINE PHOSPHORYLASE"/>
    <property type="match status" value="1"/>
</dbReference>
<dbReference type="NCBIfam" id="NF004490">
    <property type="entry name" value="PRK05820.1"/>
    <property type="match status" value="1"/>
</dbReference>
<dbReference type="Pfam" id="PF07831">
    <property type="entry name" value="PYNP_C"/>
    <property type="match status" value="1"/>
</dbReference>
<evidence type="ECO:0000313" key="9">
    <source>
        <dbReference type="Proteomes" id="UP000008907"/>
    </source>
</evidence>
<dbReference type="SUPFAM" id="SSF52418">
    <property type="entry name" value="Nucleoside phosphorylase/phosphoribosyltransferase catalytic domain"/>
    <property type="match status" value="1"/>
</dbReference>
<dbReference type="GO" id="GO:0005829">
    <property type="term" value="C:cytosol"/>
    <property type="evidence" value="ECO:0007669"/>
    <property type="project" value="TreeGrafter"/>
</dbReference>
<dbReference type="Proteomes" id="UP000008907">
    <property type="component" value="Chromosome"/>
</dbReference>
<dbReference type="InterPro" id="IPR018090">
    <property type="entry name" value="Pyrmidine_PPas_bac/euk"/>
</dbReference>
<dbReference type="AlphaFoldDB" id="A0A7U3ZSA8"/>
<dbReference type="GO" id="GO:0006213">
    <property type="term" value="P:pyrimidine nucleoside metabolic process"/>
    <property type="evidence" value="ECO:0007669"/>
    <property type="project" value="InterPro"/>
</dbReference>
<sequence>MFTFTRIIEKKKHNTQLTKDEINWLIDSYVKETITDYQMASFCMATYFTDMDDAETAYLTKSYVDSGSSYDLSSIKGFKADKHSTGGVGDKTSLVYAPLVASYGIKVCKLTGRGLGKTGGTADKLESFPGWKSELANDEFASVINQSGLSIICQSDDVVPADKKIYALRDVSGTIDSMPLITASIMSKKLVVESDGLVLDVKVGNGAFMTNLEDALDLSNRMIDVAKNHNRKIGVVLSNMNCPLGKAIGNALEVREAWETLHGKGPKDFVELVTTLVGVTLLQAKMFDNLDQAKADVYKKLQSGEAAHYLKDFVIAQNGDWSVLENYDQVFKCKNKVEIKAKKSGFIKYTRAEELGLLSVQLGAGRSKKTDQIDHAAGIYLNKEYGEQVREDEVIITLYTNKSVESSWETEVLKCFEIVDMQPQKEVIYKIISDDIK</sequence>
<comment type="function">
    <text evidence="6">The enzymes which catalyze the reversible phosphorolysis of pyrimidine nucleosides are involved in the degradation of these compounds and in their utilization as carbon and energy sources, or in the rescue of pyrimidine bases for nucleotide synthesis.</text>
</comment>
<evidence type="ECO:0000256" key="1">
    <source>
        <dbReference type="ARBA" id="ARBA00006915"/>
    </source>
</evidence>
<dbReference type="RefSeq" id="WP_014034930.1">
    <property type="nucleotide sequence ID" value="NC_015946.1"/>
</dbReference>
<gene>
    <name evidence="8" type="primary">deoA-2</name>
    <name evidence="8" type="ordered locus">MPUT_0178</name>
</gene>
<accession>A0A7U3ZSA8</accession>
<dbReference type="Gene3D" id="1.20.970.10">
    <property type="entry name" value="Transferase, Pyrimidine Nucleoside Phosphorylase, Chain C"/>
    <property type="match status" value="1"/>
</dbReference>
<dbReference type="SUPFAM" id="SSF54680">
    <property type="entry name" value="Pyrimidine nucleoside phosphorylase C-terminal domain"/>
    <property type="match status" value="1"/>
</dbReference>
<dbReference type="EMBL" id="CP003021">
    <property type="protein sequence ID" value="AEM68574.1"/>
    <property type="molecule type" value="Genomic_DNA"/>
</dbReference>
<dbReference type="InterPro" id="IPR036566">
    <property type="entry name" value="PYNP-like_C_sf"/>
</dbReference>
<dbReference type="InterPro" id="IPR000312">
    <property type="entry name" value="Glycosyl_Trfase_fam3"/>
</dbReference>
<evidence type="ECO:0000259" key="7">
    <source>
        <dbReference type="SMART" id="SM00941"/>
    </source>
</evidence>
<proteinExistence type="inferred from homology"/>
<evidence type="ECO:0000256" key="6">
    <source>
        <dbReference type="ARBA" id="ARBA00056338"/>
    </source>
</evidence>
<dbReference type="KEGG" id="mpf:MPUT_0178"/>
<evidence type="ECO:0000256" key="2">
    <source>
        <dbReference type="ARBA" id="ARBA00011738"/>
    </source>
</evidence>
<protein>
    <submittedName>
        <fullName evidence="8">Pyrimidine-nucleoside phosphorylase</fullName>
        <ecNumber evidence="8">2.4.2.2</ecNumber>
    </submittedName>
</protein>
<feature type="domain" description="Pyrimidine nucleoside phosphorylase C-terminal" evidence="7">
    <location>
        <begin position="346"/>
        <end position="419"/>
    </location>
</feature>
<dbReference type="SUPFAM" id="SSF47648">
    <property type="entry name" value="Nucleoside phosphorylase/phosphoribosyltransferase N-terminal domain"/>
    <property type="match status" value="1"/>
</dbReference>
<dbReference type="EC" id="2.4.2.2" evidence="8"/>
<dbReference type="InterPro" id="IPR035902">
    <property type="entry name" value="Nuc_phospho_transferase"/>
</dbReference>
<comment type="subunit">
    <text evidence="2">Homodimer.</text>
</comment>
<organism evidence="8 9">
    <name type="scientific">Mycoplasma putrefaciens (strain ATCC 15718 / NCTC 10155 / C30 KS-1 / KS-1)</name>
    <dbReference type="NCBI Taxonomy" id="743965"/>
    <lineage>
        <taxon>Bacteria</taxon>
        <taxon>Bacillati</taxon>
        <taxon>Mycoplasmatota</taxon>
        <taxon>Mollicutes</taxon>
        <taxon>Mycoplasmataceae</taxon>
        <taxon>Mycoplasma</taxon>
    </lineage>
</organism>
<evidence type="ECO:0000256" key="4">
    <source>
        <dbReference type="ARBA" id="ARBA00022679"/>
    </source>
</evidence>
<dbReference type="InterPro" id="IPR036320">
    <property type="entry name" value="Glycosyl_Trfase_fam3_N_dom_sf"/>
</dbReference>
<keyword evidence="3 8" id="KW-0328">Glycosyltransferase</keyword>
<keyword evidence="4 8" id="KW-0808">Transferase</keyword>
<reference evidence="8 9" key="1">
    <citation type="journal article" date="2011" name="J. Bacteriol.">
        <title>Genome Sequence of Mycoplasma putrefaciens Type Strain KS1.</title>
        <authorList>
            <person name="Calcutt M.J."/>
            <person name="Foecking M.F."/>
        </authorList>
    </citation>
    <scope>NUCLEOTIDE SEQUENCE [LARGE SCALE GENOMIC DNA]</scope>
    <source>
        <strain evidence="9">ATCC 15718 / NCTC 10155 / C30 KS-1 / KS-1</strain>
    </source>
</reference>
<dbReference type="Gene3D" id="3.40.1030.10">
    <property type="entry name" value="Nucleoside phosphorylase/phosphoribosyltransferase catalytic domain"/>
    <property type="match status" value="1"/>
</dbReference>
<dbReference type="NCBIfam" id="TIGR02644">
    <property type="entry name" value="Y_phosphoryl"/>
    <property type="match status" value="1"/>
</dbReference>
<evidence type="ECO:0000256" key="3">
    <source>
        <dbReference type="ARBA" id="ARBA00022676"/>
    </source>
</evidence>
<dbReference type="PIRSF" id="PIRSF000478">
    <property type="entry name" value="TP_PyNP"/>
    <property type="match status" value="1"/>
</dbReference>
<dbReference type="FunFam" id="3.40.1030.10:FF:000003">
    <property type="entry name" value="Pyrimidine-nucleoside phosphorylase"/>
    <property type="match status" value="1"/>
</dbReference>
<dbReference type="GO" id="GO:0004645">
    <property type="term" value="F:1,4-alpha-oligoglucan phosphorylase activity"/>
    <property type="evidence" value="ECO:0007669"/>
    <property type="project" value="InterPro"/>
</dbReference>
<evidence type="ECO:0000313" key="8">
    <source>
        <dbReference type="EMBL" id="AEM68574.1"/>
    </source>
</evidence>
<dbReference type="Gene3D" id="3.90.1170.30">
    <property type="entry name" value="Pyrimidine nucleoside phosphorylase-like, C-terminal domain"/>
    <property type="match status" value="1"/>
</dbReference>
<dbReference type="InterPro" id="IPR000053">
    <property type="entry name" value="Thymidine/pyrmidine_PPase"/>
</dbReference>
<dbReference type="Pfam" id="PF00591">
    <property type="entry name" value="Glycos_transf_3"/>
    <property type="match status" value="1"/>
</dbReference>
<comment type="similarity">
    <text evidence="1">Belongs to the thymidine/pyrimidine-nucleoside phosphorylase family.</text>
</comment>
<dbReference type="GO" id="GO:0006206">
    <property type="term" value="P:pyrimidine nucleobase metabolic process"/>
    <property type="evidence" value="ECO:0007669"/>
    <property type="project" value="InterPro"/>
</dbReference>
<dbReference type="InterPro" id="IPR013102">
    <property type="entry name" value="PYNP_C"/>
</dbReference>
<dbReference type="GO" id="GO:0009032">
    <property type="term" value="F:thymidine phosphorylase activity"/>
    <property type="evidence" value="ECO:0007669"/>
    <property type="project" value="UniProtKB-EC"/>
</dbReference>
<evidence type="ECO:0000256" key="5">
    <source>
        <dbReference type="ARBA" id="ARBA00048550"/>
    </source>
</evidence>
<comment type="catalytic activity">
    <reaction evidence="5">
        <text>thymidine + phosphate = 2-deoxy-alpha-D-ribose 1-phosphate + thymine</text>
        <dbReference type="Rhea" id="RHEA:16037"/>
        <dbReference type="ChEBI" id="CHEBI:17748"/>
        <dbReference type="ChEBI" id="CHEBI:17821"/>
        <dbReference type="ChEBI" id="CHEBI:43474"/>
        <dbReference type="ChEBI" id="CHEBI:57259"/>
        <dbReference type="EC" id="2.4.2.4"/>
    </reaction>
</comment>
<name>A0A7U3ZSA8_MYCPK</name>
<dbReference type="Pfam" id="PF02885">
    <property type="entry name" value="Glycos_trans_3N"/>
    <property type="match status" value="1"/>
</dbReference>
<dbReference type="InterPro" id="IPR017459">
    <property type="entry name" value="Glycosyl_Trfase_fam3_N_dom"/>
</dbReference>
<dbReference type="PANTHER" id="PTHR10515">
    <property type="entry name" value="THYMIDINE PHOSPHORYLASE"/>
    <property type="match status" value="1"/>
</dbReference>